<feature type="domain" description="Cardiolipin synthase N-terminal" evidence="8">
    <location>
        <begin position="13"/>
        <end position="58"/>
    </location>
</feature>
<dbReference type="EMBL" id="CP070496">
    <property type="protein sequence ID" value="QSB05498.1"/>
    <property type="molecule type" value="Genomic_DNA"/>
</dbReference>
<feature type="transmembrane region" description="Helical" evidence="7">
    <location>
        <begin position="36"/>
        <end position="56"/>
    </location>
</feature>
<sequence length="128" mass="15112">MSMALVGIIMAVAFWLYAVIDVLTTEPDDCKVLPKGIWVAIVVLVPKFGGMAWFLIGRPRKDPFDPDARAERIERMRNRMRLNDDAPIDPAQERRRAQREALEEEMFQRRFRQRVEQQRKKTRDEQPD</sequence>
<evidence type="ECO:0000313" key="10">
    <source>
        <dbReference type="Proteomes" id="UP000662939"/>
    </source>
</evidence>
<gene>
    <name evidence="9" type="ORF">JQS30_00705</name>
</gene>
<dbReference type="Proteomes" id="UP000662939">
    <property type="component" value="Chromosome"/>
</dbReference>
<evidence type="ECO:0000256" key="7">
    <source>
        <dbReference type="SAM" id="Phobius"/>
    </source>
</evidence>
<dbReference type="KEGG" id="nav:JQS30_00705"/>
<protein>
    <submittedName>
        <fullName evidence="9">PLDc_N domain-containing protein</fullName>
    </submittedName>
</protein>
<comment type="subcellular location">
    <subcellularLocation>
        <location evidence="1">Cell membrane</location>
        <topology evidence="1">Multi-pass membrane protein</topology>
    </subcellularLocation>
</comment>
<accession>A0A895XV25</accession>
<evidence type="ECO:0000256" key="2">
    <source>
        <dbReference type="ARBA" id="ARBA00022475"/>
    </source>
</evidence>
<name>A0A895XV25_9ACTN</name>
<keyword evidence="10" id="KW-1185">Reference proteome</keyword>
<evidence type="ECO:0000256" key="3">
    <source>
        <dbReference type="ARBA" id="ARBA00022692"/>
    </source>
</evidence>
<evidence type="ECO:0000259" key="8">
    <source>
        <dbReference type="Pfam" id="PF13396"/>
    </source>
</evidence>
<organism evidence="9 10">
    <name type="scientific">Natronoglycomyces albus</name>
    <dbReference type="NCBI Taxonomy" id="2811108"/>
    <lineage>
        <taxon>Bacteria</taxon>
        <taxon>Bacillati</taxon>
        <taxon>Actinomycetota</taxon>
        <taxon>Actinomycetes</taxon>
        <taxon>Glycomycetales</taxon>
        <taxon>Glycomycetaceae</taxon>
        <taxon>Natronoglycomyces</taxon>
    </lineage>
</organism>
<keyword evidence="3 7" id="KW-0812">Transmembrane</keyword>
<reference evidence="9" key="1">
    <citation type="submission" date="2021-02" db="EMBL/GenBank/DDBJ databases">
        <title>Natronoglycomyces albus gen. nov., sp. nov, a haloalkaliphilic actinobacterium from a soda solonchak soil.</title>
        <authorList>
            <person name="Sorokin D.Y."/>
            <person name="Khijniak T.V."/>
            <person name="Zakharycheva A.P."/>
            <person name="Boueva O.V."/>
            <person name="Ariskina E.V."/>
            <person name="Hahnke R.L."/>
            <person name="Bunk B."/>
            <person name="Sproer C."/>
            <person name="Schumann P."/>
            <person name="Evtushenko L.I."/>
            <person name="Kublanov I.V."/>
        </authorList>
    </citation>
    <scope>NUCLEOTIDE SEQUENCE</scope>
    <source>
        <strain evidence="9">DSM 106290</strain>
    </source>
</reference>
<dbReference type="Pfam" id="PF13396">
    <property type="entry name" value="PLDc_N"/>
    <property type="match status" value="1"/>
</dbReference>
<keyword evidence="2" id="KW-1003">Cell membrane</keyword>
<feature type="compositionally biased region" description="Basic and acidic residues" evidence="6">
    <location>
        <begin position="91"/>
        <end position="101"/>
    </location>
</feature>
<keyword evidence="5 7" id="KW-0472">Membrane</keyword>
<evidence type="ECO:0000256" key="6">
    <source>
        <dbReference type="SAM" id="MobiDB-lite"/>
    </source>
</evidence>
<dbReference type="InterPro" id="IPR027379">
    <property type="entry name" value="CLS_N"/>
</dbReference>
<evidence type="ECO:0000256" key="4">
    <source>
        <dbReference type="ARBA" id="ARBA00022989"/>
    </source>
</evidence>
<feature type="region of interest" description="Disordered" evidence="6">
    <location>
        <begin position="79"/>
        <end position="128"/>
    </location>
</feature>
<dbReference type="RefSeq" id="WP_213171506.1">
    <property type="nucleotide sequence ID" value="NZ_CP070496.1"/>
</dbReference>
<feature type="compositionally biased region" description="Basic and acidic residues" evidence="6">
    <location>
        <begin position="113"/>
        <end position="128"/>
    </location>
</feature>
<evidence type="ECO:0000313" key="9">
    <source>
        <dbReference type="EMBL" id="QSB05498.1"/>
    </source>
</evidence>
<keyword evidence="4 7" id="KW-1133">Transmembrane helix</keyword>
<dbReference type="GO" id="GO:0005886">
    <property type="term" value="C:plasma membrane"/>
    <property type="evidence" value="ECO:0007669"/>
    <property type="project" value="UniProtKB-SubCell"/>
</dbReference>
<evidence type="ECO:0000256" key="1">
    <source>
        <dbReference type="ARBA" id="ARBA00004651"/>
    </source>
</evidence>
<dbReference type="AlphaFoldDB" id="A0A895XV25"/>
<evidence type="ECO:0000256" key="5">
    <source>
        <dbReference type="ARBA" id="ARBA00023136"/>
    </source>
</evidence>
<proteinExistence type="predicted"/>